<sequence length="150" mass="17600">MTACRIVKTFMSKEKDKRLAEQLPLPISTFLRSFYMKNITFYCMLFTKSVTGVYQALGYFLGFLKISLEEESLPEFFHGNYLLQNDFPFCAEGGQVNLFENVSRDTLINARRSFGTCCPSYLKCLTRRFLQHIRNNVHNNQTVRQLRIRN</sequence>
<reference evidence="1" key="1">
    <citation type="journal article" date="2021" name="Genome Biol. Evol.">
        <title>A High-Quality Reference Genome for a Parasitic Bivalve with Doubly Uniparental Inheritance (Bivalvia: Unionida).</title>
        <authorList>
            <person name="Smith C.H."/>
        </authorList>
    </citation>
    <scope>NUCLEOTIDE SEQUENCE</scope>
    <source>
        <strain evidence="1">CHS0354</strain>
    </source>
</reference>
<reference evidence="1" key="2">
    <citation type="journal article" date="2021" name="Genome Biol. Evol.">
        <title>Developing a high-quality reference genome for a parasitic bivalve with doubly uniparental inheritance (Bivalvia: Unionida).</title>
        <authorList>
            <person name="Smith C.H."/>
        </authorList>
    </citation>
    <scope>NUCLEOTIDE SEQUENCE</scope>
    <source>
        <strain evidence="1">CHS0354</strain>
        <tissue evidence="1">Mantle</tissue>
    </source>
</reference>
<name>A0AAE0T6A7_9BIVA</name>
<evidence type="ECO:0000313" key="2">
    <source>
        <dbReference type="Proteomes" id="UP001195483"/>
    </source>
</evidence>
<proteinExistence type="predicted"/>
<dbReference type="AlphaFoldDB" id="A0AAE0T6A7"/>
<dbReference type="Proteomes" id="UP001195483">
    <property type="component" value="Unassembled WGS sequence"/>
</dbReference>
<comment type="caution">
    <text evidence="1">The sequence shown here is derived from an EMBL/GenBank/DDBJ whole genome shotgun (WGS) entry which is preliminary data.</text>
</comment>
<accession>A0AAE0T6A7</accession>
<evidence type="ECO:0000313" key="1">
    <source>
        <dbReference type="EMBL" id="KAK3604421.1"/>
    </source>
</evidence>
<organism evidence="1 2">
    <name type="scientific">Potamilus streckersoni</name>
    <dbReference type="NCBI Taxonomy" id="2493646"/>
    <lineage>
        <taxon>Eukaryota</taxon>
        <taxon>Metazoa</taxon>
        <taxon>Spiralia</taxon>
        <taxon>Lophotrochozoa</taxon>
        <taxon>Mollusca</taxon>
        <taxon>Bivalvia</taxon>
        <taxon>Autobranchia</taxon>
        <taxon>Heteroconchia</taxon>
        <taxon>Palaeoheterodonta</taxon>
        <taxon>Unionida</taxon>
        <taxon>Unionoidea</taxon>
        <taxon>Unionidae</taxon>
        <taxon>Ambleminae</taxon>
        <taxon>Lampsilini</taxon>
        <taxon>Potamilus</taxon>
    </lineage>
</organism>
<gene>
    <name evidence="1" type="ORF">CHS0354_008748</name>
</gene>
<reference evidence="1" key="3">
    <citation type="submission" date="2023-05" db="EMBL/GenBank/DDBJ databases">
        <authorList>
            <person name="Smith C.H."/>
        </authorList>
    </citation>
    <scope>NUCLEOTIDE SEQUENCE</scope>
    <source>
        <strain evidence="1">CHS0354</strain>
        <tissue evidence="1">Mantle</tissue>
    </source>
</reference>
<keyword evidence="2" id="KW-1185">Reference proteome</keyword>
<dbReference type="EMBL" id="JAEAOA010000571">
    <property type="protein sequence ID" value="KAK3604421.1"/>
    <property type="molecule type" value="Genomic_DNA"/>
</dbReference>
<protein>
    <submittedName>
        <fullName evidence="1">Uncharacterized protein</fullName>
    </submittedName>
</protein>